<dbReference type="EMBL" id="AAXW01000008">
    <property type="protein sequence ID" value="EAZ92237.1"/>
    <property type="molecule type" value="Genomic_DNA"/>
</dbReference>
<evidence type="ECO:0000313" key="2">
    <source>
        <dbReference type="EMBL" id="EAZ92237.1"/>
    </source>
</evidence>
<keyword evidence="3" id="KW-1185">Reference proteome</keyword>
<dbReference type="Proteomes" id="UP000003781">
    <property type="component" value="Unassembled WGS sequence"/>
</dbReference>
<gene>
    <name evidence="2" type="ORF">CY0110_25041</name>
</gene>
<evidence type="ECO:0000313" key="3">
    <source>
        <dbReference type="Proteomes" id="UP000003781"/>
    </source>
</evidence>
<dbReference type="EC" id="1.8.1.4" evidence="2"/>
<reference evidence="2 3" key="1">
    <citation type="submission" date="2007-03" db="EMBL/GenBank/DDBJ databases">
        <authorList>
            <person name="Stal L."/>
            <person name="Ferriera S."/>
            <person name="Johnson J."/>
            <person name="Kravitz S."/>
            <person name="Beeson K."/>
            <person name="Sutton G."/>
            <person name="Rogers Y.-H."/>
            <person name="Friedman R."/>
            <person name="Frazier M."/>
            <person name="Venter J.C."/>
        </authorList>
    </citation>
    <scope>NUCLEOTIDE SEQUENCE [LARGE SCALE GENOMIC DNA]</scope>
    <source>
        <strain evidence="2 3">CCY0110</strain>
    </source>
</reference>
<evidence type="ECO:0000256" key="1">
    <source>
        <dbReference type="SAM" id="MobiDB-lite"/>
    </source>
</evidence>
<keyword evidence="2" id="KW-0560">Oxidoreductase</keyword>
<sequence>MGLIQTSLEVALDFIALTDEYQSDGDGDNNDNGSPDKAP</sequence>
<protein>
    <submittedName>
        <fullName evidence="2">Dihydrolipoamide dehydrogenase</fullName>
        <ecNumber evidence="2">1.8.1.4</ecNumber>
    </submittedName>
</protein>
<name>A3IMY4_9CHRO</name>
<proteinExistence type="predicted"/>
<organism evidence="2 3">
    <name type="scientific">Crocosphaera chwakensis CCY0110</name>
    <dbReference type="NCBI Taxonomy" id="391612"/>
    <lineage>
        <taxon>Bacteria</taxon>
        <taxon>Bacillati</taxon>
        <taxon>Cyanobacteriota</taxon>
        <taxon>Cyanophyceae</taxon>
        <taxon>Oscillatoriophycideae</taxon>
        <taxon>Chroococcales</taxon>
        <taxon>Aphanothecaceae</taxon>
        <taxon>Crocosphaera</taxon>
        <taxon>Crocosphaera chwakensis</taxon>
    </lineage>
</organism>
<dbReference type="AlphaFoldDB" id="A3IMY4"/>
<accession>A3IMY4</accession>
<comment type="caution">
    <text evidence="2">The sequence shown here is derived from an EMBL/GenBank/DDBJ whole genome shotgun (WGS) entry which is preliminary data.</text>
</comment>
<feature type="region of interest" description="Disordered" evidence="1">
    <location>
        <begin position="20"/>
        <end position="39"/>
    </location>
</feature>
<dbReference type="GO" id="GO:0004148">
    <property type="term" value="F:dihydrolipoyl dehydrogenase (NADH) activity"/>
    <property type="evidence" value="ECO:0007669"/>
    <property type="project" value="UniProtKB-EC"/>
</dbReference>